<feature type="transmembrane region" description="Helical" evidence="9">
    <location>
        <begin position="530"/>
        <end position="551"/>
    </location>
</feature>
<dbReference type="AlphaFoldDB" id="A0ABD5PPP0"/>
<feature type="region of interest" description="Disordered" evidence="8">
    <location>
        <begin position="502"/>
        <end position="528"/>
    </location>
</feature>
<dbReference type="RefSeq" id="WP_250141703.1">
    <property type="nucleotide sequence ID" value="NZ_JALIQP010000004.1"/>
</dbReference>
<dbReference type="GO" id="GO:0004252">
    <property type="term" value="F:serine-type endopeptidase activity"/>
    <property type="evidence" value="ECO:0007669"/>
    <property type="project" value="UniProtKB-UniRule"/>
</dbReference>
<feature type="transmembrane region" description="Helical" evidence="9">
    <location>
        <begin position="20"/>
        <end position="43"/>
    </location>
</feature>
<name>A0ABD5PPP0_9EURY</name>
<dbReference type="InterPro" id="IPR023828">
    <property type="entry name" value="Peptidase_S8_Ser-AS"/>
</dbReference>
<dbReference type="Pfam" id="PF00082">
    <property type="entry name" value="Peptidase_S8"/>
    <property type="match status" value="1"/>
</dbReference>
<feature type="domain" description="Peptidase S8/S53" evidence="10">
    <location>
        <begin position="206"/>
        <end position="472"/>
    </location>
</feature>
<evidence type="ECO:0000256" key="2">
    <source>
        <dbReference type="ARBA" id="ARBA00022670"/>
    </source>
</evidence>
<feature type="region of interest" description="Disordered" evidence="8">
    <location>
        <begin position="86"/>
        <end position="106"/>
    </location>
</feature>
<feature type="active site" description="Charge relay system" evidence="5 6">
    <location>
        <position position="215"/>
    </location>
</feature>
<accession>A0ABD5PPP0</accession>
<keyword evidence="9" id="KW-0472">Membrane</keyword>
<dbReference type="PRINTS" id="PR00723">
    <property type="entry name" value="SUBTILISIN"/>
</dbReference>
<dbReference type="PANTHER" id="PTHR43806">
    <property type="entry name" value="PEPTIDASE S8"/>
    <property type="match status" value="1"/>
</dbReference>
<organism evidence="11 12">
    <name type="scientific">Halosolutus amylolyticus</name>
    <dbReference type="NCBI Taxonomy" id="2932267"/>
    <lineage>
        <taxon>Archaea</taxon>
        <taxon>Methanobacteriati</taxon>
        <taxon>Methanobacteriota</taxon>
        <taxon>Stenosarchaea group</taxon>
        <taxon>Halobacteria</taxon>
        <taxon>Halobacteriales</taxon>
        <taxon>Natrialbaceae</taxon>
        <taxon>Halosolutus</taxon>
    </lineage>
</organism>
<sequence length="556" mass="56226">MTARAPLSDPLPDSRNRGRVVLVVSLLLATALAGLPIAGGVAIDDAAGPSTDASIQTGDGTGGVVDEGLSDDGSIEVVVRLEDPDIPASLSGSEAESKLESHANETQGPLLAHAETTAGVTVEEELWLTNAVVLTVDTDRADLEPIAALDAVERVHENFAVSIPERQSATNASPAGGPGSGTTTGRTWGLDYLNVPAVWETYETRGEGVRVAVLDTGVDATHPDIDLYTEDPSDPTYPGGWAEFDETGVRVPGSTPYDSDSHGTHVSGTVAGGNASGTRIGVAPGVDLLHGLVLPDTGGSFAQVVAGMEWAVANDADVASMSLGTAGKHPAFIEPVQNARDSGTIVVGAIGNDGHGTSSSPGNVDETLAVGAVAPDGTVPAFSGGERIDRSDWAVTPATWPATYVAPDVVAPGVAVTSAVPGGEYARLPGTSMATPHVTGTVALLLSVEPGATLAEIESALTDSASIPAVASDLETTVDPETRYGLGVVDARDATDALVEARGGTDPVPLGERSDADHPSEPNGTGPNTAGPIVLVAAIGFVAFLVTLALARARNR</sequence>
<comment type="caution">
    <text evidence="11">The sequence shown here is derived from an EMBL/GenBank/DDBJ whole genome shotgun (WGS) entry which is preliminary data.</text>
</comment>
<dbReference type="PANTHER" id="PTHR43806:SF11">
    <property type="entry name" value="CEREVISIN-RELATED"/>
    <property type="match status" value="1"/>
</dbReference>
<evidence type="ECO:0000256" key="5">
    <source>
        <dbReference type="PIRSR" id="PIRSR615500-1"/>
    </source>
</evidence>
<evidence type="ECO:0000256" key="7">
    <source>
        <dbReference type="RuleBase" id="RU003355"/>
    </source>
</evidence>
<keyword evidence="9" id="KW-0812">Transmembrane</keyword>
<evidence type="ECO:0000313" key="11">
    <source>
        <dbReference type="EMBL" id="MFC4542304.1"/>
    </source>
</evidence>
<evidence type="ECO:0000256" key="3">
    <source>
        <dbReference type="ARBA" id="ARBA00022801"/>
    </source>
</evidence>
<protein>
    <submittedName>
        <fullName evidence="11">S8 family serine peptidase</fullName>
    </submittedName>
</protein>
<feature type="active site" description="Charge relay system" evidence="5 6">
    <location>
        <position position="432"/>
    </location>
</feature>
<keyword evidence="12" id="KW-1185">Reference proteome</keyword>
<evidence type="ECO:0000256" key="9">
    <source>
        <dbReference type="SAM" id="Phobius"/>
    </source>
</evidence>
<proteinExistence type="inferred from homology"/>
<dbReference type="Proteomes" id="UP001595898">
    <property type="component" value="Unassembled WGS sequence"/>
</dbReference>
<evidence type="ECO:0000256" key="6">
    <source>
        <dbReference type="PROSITE-ProRule" id="PRU01240"/>
    </source>
</evidence>
<keyword evidence="3 6" id="KW-0378">Hydrolase</keyword>
<dbReference type="PROSITE" id="PS00136">
    <property type="entry name" value="SUBTILASE_ASP"/>
    <property type="match status" value="1"/>
</dbReference>
<dbReference type="InterPro" id="IPR022398">
    <property type="entry name" value="Peptidase_S8_His-AS"/>
</dbReference>
<comment type="similarity">
    <text evidence="1 6 7">Belongs to the peptidase S8 family.</text>
</comment>
<dbReference type="EMBL" id="JBHSFA010000005">
    <property type="protein sequence ID" value="MFC4542304.1"/>
    <property type="molecule type" value="Genomic_DNA"/>
</dbReference>
<keyword evidence="9" id="KW-1133">Transmembrane helix</keyword>
<dbReference type="InterPro" id="IPR000209">
    <property type="entry name" value="Peptidase_S8/S53_dom"/>
</dbReference>
<evidence type="ECO:0000313" key="12">
    <source>
        <dbReference type="Proteomes" id="UP001595898"/>
    </source>
</evidence>
<keyword evidence="4 6" id="KW-0720">Serine protease</keyword>
<reference evidence="11 12" key="1">
    <citation type="journal article" date="2019" name="Int. J. Syst. Evol. Microbiol.">
        <title>The Global Catalogue of Microorganisms (GCM) 10K type strain sequencing project: providing services to taxonomists for standard genome sequencing and annotation.</title>
        <authorList>
            <consortium name="The Broad Institute Genomics Platform"/>
            <consortium name="The Broad Institute Genome Sequencing Center for Infectious Disease"/>
            <person name="Wu L."/>
            <person name="Ma J."/>
        </authorList>
    </citation>
    <scope>NUCLEOTIDE SEQUENCE [LARGE SCALE GENOMIC DNA]</scope>
    <source>
        <strain evidence="11 12">WLHS5</strain>
    </source>
</reference>
<gene>
    <name evidence="11" type="ORF">ACFO5R_10225</name>
</gene>
<dbReference type="Gene3D" id="3.40.50.200">
    <property type="entry name" value="Peptidase S8/S53 domain"/>
    <property type="match status" value="1"/>
</dbReference>
<evidence type="ECO:0000259" key="10">
    <source>
        <dbReference type="Pfam" id="PF00082"/>
    </source>
</evidence>
<dbReference type="GO" id="GO:0006508">
    <property type="term" value="P:proteolysis"/>
    <property type="evidence" value="ECO:0007669"/>
    <property type="project" value="UniProtKB-KW"/>
</dbReference>
<dbReference type="InterPro" id="IPR036852">
    <property type="entry name" value="Peptidase_S8/S53_dom_sf"/>
</dbReference>
<dbReference type="PROSITE" id="PS00137">
    <property type="entry name" value="SUBTILASE_HIS"/>
    <property type="match status" value="1"/>
</dbReference>
<dbReference type="PROSITE" id="PS51892">
    <property type="entry name" value="SUBTILASE"/>
    <property type="match status" value="1"/>
</dbReference>
<dbReference type="InterPro" id="IPR023827">
    <property type="entry name" value="Peptidase_S8_Asp-AS"/>
</dbReference>
<evidence type="ECO:0000256" key="4">
    <source>
        <dbReference type="ARBA" id="ARBA00022825"/>
    </source>
</evidence>
<feature type="region of interest" description="Disordered" evidence="8">
    <location>
        <begin position="163"/>
        <end position="186"/>
    </location>
</feature>
<dbReference type="PROSITE" id="PS00138">
    <property type="entry name" value="SUBTILASE_SER"/>
    <property type="match status" value="1"/>
</dbReference>
<dbReference type="InterPro" id="IPR050131">
    <property type="entry name" value="Peptidase_S8_subtilisin-like"/>
</dbReference>
<dbReference type="SUPFAM" id="SSF52743">
    <property type="entry name" value="Subtilisin-like"/>
    <property type="match status" value="1"/>
</dbReference>
<feature type="active site" description="Charge relay system" evidence="5 6">
    <location>
        <position position="262"/>
    </location>
</feature>
<dbReference type="InterPro" id="IPR015500">
    <property type="entry name" value="Peptidase_S8_subtilisin-rel"/>
</dbReference>
<evidence type="ECO:0000256" key="1">
    <source>
        <dbReference type="ARBA" id="ARBA00011073"/>
    </source>
</evidence>
<evidence type="ECO:0000256" key="8">
    <source>
        <dbReference type="SAM" id="MobiDB-lite"/>
    </source>
</evidence>
<keyword evidence="2 6" id="KW-0645">Protease</keyword>